<evidence type="ECO:0000256" key="2">
    <source>
        <dbReference type="PROSITE-ProRule" id="PRU00169"/>
    </source>
</evidence>
<feature type="domain" description="HTH luxR-type" evidence="3">
    <location>
        <begin position="157"/>
        <end position="222"/>
    </location>
</feature>
<dbReference type="SUPFAM" id="SSF52172">
    <property type="entry name" value="CheY-like"/>
    <property type="match status" value="1"/>
</dbReference>
<dbReference type="InterPro" id="IPR011006">
    <property type="entry name" value="CheY-like_superfamily"/>
</dbReference>
<dbReference type="RefSeq" id="WP_165403991.1">
    <property type="nucleotide sequence ID" value="NZ_BMHA01000003.1"/>
</dbReference>
<dbReference type="InterPro" id="IPR016032">
    <property type="entry name" value="Sig_transdc_resp-reg_C-effctor"/>
</dbReference>
<dbReference type="SMART" id="SM00421">
    <property type="entry name" value="HTH_LUXR"/>
    <property type="match status" value="1"/>
</dbReference>
<dbReference type="Pfam" id="PF00196">
    <property type="entry name" value="GerE"/>
    <property type="match status" value="1"/>
</dbReference>
<comment type="caution">
    <text evidence="5">The sequence shown here is derived from an EMBL/GenBank/DDBJ whole genome shotgun (WGS) entry which is preliminary data.</text>
</comment>
<evidence type="ECO:0008006" key="7">
    <source>
        <dbReference type="Google" id="ProtNLM"/>
    </source>
</evidence>
<dbReference type="AlphaFoldDB" id="A0A8J3ERE2"/>
<proteinExistence type="predicted"/>
<organism evidence="5 6">
    <name type="scientific">Egicoccus halophilus</name>
    <dbReference type="NCBI Taxonomy" id="1670830"/>
    <lineage>
        <taxon>Bacteria</taxon>
        <taxon>Bacillati</taxon>
        <taxon>Actinomycetota</taxon>
        <taxon>Nitriliruptoria</taxon>
        <taxon>Egicoccales</taxon>
        <taxon>Egicoccaceae</taxon>
        <taxon>Egicoccus</taxon>
    </lineage>
</organism>
<accession>A0A8J3ERE2</accession>
<evidence type="ECO:0000256" key="1">
    <source>
        <dbReference type="ARBA" id="ARBA00023125"/>
    </source>
</evidence>
<evidence type="ECO:0000313" key="5">
    <source>
        <dbReference type="EMBL" id="GGI04841.1"/>
    </source>
</evidence>
<dbReference type="InterPro" id="IPR000792">
    <property type="entry name" value="Tscrpt_reg_LuxR_C"/>
</dbReference>
<dbReference type="PANTHER" id="PTHR43214">
    <property type="entry name" value="TWO-COMPONENT RESPONSE REGULATOR"/>
    <property type="match status" value="1"/>
</dbReference>
<protein>
    <recommendedName>
        <fullName evidence="7">Two component transcriptional regulator, LuxR family</fullName>
    </recommendedName>
</protein>
<dbReference type="Proteomes" id="UP000650511">
    <property type="component" value="Unassembled WGS sequence"/>
</dbReference>
<gene>
    <name evidence="5" type="ORF">GCM10011354_11110</name>
</gene>
<feature type="domain" description="Response regulatory" evidence="4">
    <location>
        <begin position="13"/>
        <end position="129"/>
    </location>
</feature>
<dbReference type="EMBL" id="BMHA01000003">
    <property type="protein sequence ID" value="GGI04841.1"/>
    <property type="molecule type" value="Genomic_DNA"/>
</dbReference>
<dbReference type="InterPro" id="IPR001789">
    <property type="entry name" value="Sig_transdc_resp-reg_receiver"/>
</dbReference>
<dbReference type="PANTHER" id="PTHR43214:SF44">
    <property type="entry name" value="TWO-COMPONENT RESPONSE REGULATOR"/>
    <property type="match status" value="1"/>
</dbReference>
<evidence type="ECO:0000313" key="6">
    <source>
        <dbReference type="Proteomes" id="UP000650511"/>
    </source>
</evidence>
<keyword evidence="2" id="KW-0597">Phosphoprotein</keyword>
<keyword evidence="1" id="KW-0238">DNA-binding</keyword>
<dbReference type="GO" id="GO:0003677">
    <property type="term" value="F:DNA binding"/>
    <property type="evidence" value="ECO:0007669"/>
    <property type="project" value="UniProtKB-KW"/>
</dbReference>
<dbReference type="PROSITE" id="PS50110">
    <property type="entry name" value="RESPONSE_REGULATORY"/>
    <property type="match status" value="1"/>
</dbReference>
<reference evidence="5" key="1">
    <citation type="journal article" date="2014" name="Int. J. Syst. Evol. Microbiol.">
        <title>Complete genome sequence of Corynebacterium casei LMG S-19264T (=DSM 44701T), isolated from a smear-ripened cheese.</title>
        <authorList>
            <consortium name="US DOE Joint Genome Institute (JGI-PGF)"/>
            <person name="Walter F."/>
            <person name="Albersmeier A."/>
            <person name="Kalinowski J."/>
            <person name="Ruckert C."/>
        </authorList>
    </citation>
    <scope>NUCLEOTIDE SEQUENCE</scope>
    <source>
        <strain evidence="5">CGMCC 1.14988</strain>
    </source>
</reference>
<evidence type="ECO:0000259" key="4">
    <source>
        <dbReference type="PROSITE" id="PS50110"/>
    </source>
</evidence>
<dbReference type="SMART" id="SM00448">
    <property type="entry name" value="REC"/>
    <property type="match status" value="1"/>
</dbReference>
<feature type="modified residue" description="4-aspartylphosphate" evidence="2">
    <location>
        <position position="64"/>
    </location>
</feature>
<dbReference type="PRINTS" id="PR00038">
    <property type="entry name" value="HTHLUXR"/>
</dbReference>
<reference evidence="5" key="2">
    <citation type="submission" date="2020-09" db="EMBL/GenBank/DDBJ databases">
        <authorList>
            <person name="Sun Q."/>
            <person name="Zhou Y."/>
        </authorList>
    </citation>
    <scope>NUCLEOTIDE SEQUENCE</scope>
    <source>
        <strain evidence="5">CGMCC 1.14988</strain>
    </source>
</reference>
<dbReference type="GO" id="GO:0006355">
    <property type="term" value="P:regulation of DNA-templated transcription"/>
    <property type="evidence" value="ECO:0007669"/>
    <property type="project" value="InterPro"/>
</dbReference>
<name>A0A8J3ERE2_9ACTN</name>
<dbReference type="InterPro" id="IPR036388">
    <property type="entry name" value="WH-like_DNA-bd_sf"/>
</dbReference>
<dbReference type="InterPro" id="IPR039420">
    <property type="entry name" value="WalR-like"/>
</dbReference>
<dbReference type="PROSITE" id="PS50043">
    <property type="entry name" value="HTH_LUXR_2"/>
    <property type="match status" value="1"/>
</dbReference>
<dbReference type="CDD" id="cd06170">
    <property type="entry name" value="LuxR_C_like"/>
    <property type="match status" value="1"/>
</dbReference>
<dbReference type="GO" id="GO:0000160">
    <property type="term" value="P:phosphorelay signal transduction system"/>
    <property type="evidence" value="ECO:0007669"/>
    <property type="project" value="InterPro"/>
</dbReference>
<dbReference type="Pfam" id="PF00072">
    <property type="entry name" value="Response_reg"/>
    <property type="match status" value="1"/>
</dbReference>
<dbReference type="SUPFAM" id="SSF46894">
    <property type="entry name" value="C-terminal effector domain of the bipartite response regulators"/>
    <property type="match status" value="1"/>
</dbReference>
<dbReference type="Gene3D" id="3.40.50.2300">
    <property type="match status" value="1"/>
</dbReference>
<keyword evidence="6" id="KW-1185">Reference proteome</keyword>
<dbReference type="Gene3D" id="1.10.10.10">
    <property type="entry name" value="Winged helix-like DNA-binding domain superfamily/Winged helix DNA-binding domain"/>
    <property type="match status" value="1"/>
</dbReference>
<sequence length="225" mass="23777">MAGAAGDEGSGPVVVIVDDHGLLAQSLGYALRADGLRPVICDELREDAVLTCVDEHRPQAVLLDLDLGGDIGSSLPLIEPIRAGGAAVVMLTGVRDPIRLAECVEAGAVGIVAKSEPFTSLVAAVGRVVANGTLLTSDERVEHLVRLRRARDADRDRLLPFQDLTPREREVLAALMDGVAVEQIATTSFVSVATVRSQVRAVLQKLGVNSQLAAVALARRQGWRP</sequence>
<evidence type="ECO:0000259" key="3">
    <source>
        <dbReference type="PROSITE" id="PS50043"/>
    </source>
</evidence>